<dbReference type="RefSeq" id="WP_340340372.1">
    <property type="nucleotide sequence ID" value="NZ_JBBKZT010000001.1"/>
</dbReference>
<gene>
    <name evidence="2" type="ORF">WKW82_00910</name>
</gene>
<protein>
    <submittedName>
        <fullName evidence="2">Uncharacterized protein</fullName>
    </submittedName>
</protein>
<feature type="transmembrane region" description="Helical" evidence="1">
    <location>
        <begin position="166"/>
        <end position="183"/>
    </location>
</feature>
<name>A0ABU8WCP3_9BURK</name>
<evidence type="ECO:0000313" key="3">
    <source>
        <dbReference type="Proteomes" id="UP001385892"/>
    </source>
</evidence>
<sequence length="187" mass="20172">MSVDPPQDDPIVALSPDGMLRVEHRHYDDDRGGPWDTVRVVALPGEEVLVQVPNRGVTTEPVVFPGPGIAAVPVTDSQGHWRQLRIDAVKRVFRLSPGEADEALDLLPQRLGFTGPAVHYTPPRRPATLGQRILMTTLAVASLVFVLGGLWMVVAGSSSTDRWNGALGALFFGGCLAIALRDLRPGR</sequence>
<keyword evidence="1" id="KW-0472">Membrane</keyword>
<accession>A0ABU8WCP3</accession>
<evidence type="ECO:0000256" key="1">
    <source>
        <dbReference type="SAM" id="Phobius"/>
    </source>
</evidence>
<dbReference type="Proteomes" id="UP001385892">
    <property type="component" value="Unassembled WGS sequence"/>
</dbReference>
<proteinExistence type="predicted"/>
<feature type="transmembrane region" description="Helical" evidence="1">
    <location>
        <begin position="133"/>
        <end position="154"/>
    </location>
</feature>
<keyword evidence="3" id="KW-1185">Reference proteome</keyword>
<comment type="caution">
    <text evidence="2">The sequence shown here is derived from an EMBL/GenBank/DDBJ whole genome shotgun (WGS) entry which is preliminary data.</text>
</comment>
<evidence type="ECO:0000313" key="2">
    <source>
        <dbReference type="EMBL" id="MEJ8845191.1"/>
    </source>
</evidence>
<keyword evidence="1" id="KW-1133">Transmembrane helix</keyword>
<dbReference type="EMBL" id="JBBKZT010000001">
    <property type="protein sequence ID" value="MEJ8845191.1"/>
    <property type="molecule type" value="Genomic_DNA"/>
</dbReference>
<reference evidence="2 3" key="1">
    <citation type="submission" date="2024-03" db="EMBL/GenBank/DDBJ databases">
        <title>Novel species of the genus Variovorax.</title>
        <authorList>
            <person name="Liu Q."/>
            <person name="Xin Y.-H."/>
        </authorList>
    </citation>
    <scope>NUCLEOTIDE SEQUENCE [LARGE SCALE GENOMIC DNA]</scope>
    <source>
        <strain evidence="2 3">KACC 18900</strain>
    </source>
</reference>
<keyword evidence="1" id="KW-0812">Transmembrane</keyword>
<organism evidence="2 3">
    <name type="scientific">Variovorax rhizosphaerae</name>
    <dbReference type="NCBI Taxonomy" id="1836200"/>
    <lineage>
        <taxon>Bacteria</taxon>
        <taxon>Pseudomonadati</taxon>
        <taxon>Pseudomonadota</taxon>
        <taxon>Betaproteobacteria</taxon>
        <taxon>Burkholderiales</taxon>
        <taxon>Comamonadaceae</taxon>
        <taxon>Variovorax</taxon>
    </lineage>
</organism>